<comment type="caution">
    <text evidence="1">The sequence shown here is derived from an EMBL/GenBank/DDBJ whole genome shotgun (WGS) entry which is preliminary data.</text>
</comment>
<reference evidence="1" key="1">
    <citation type="submission" date="2022-06" db="EMBL/GenBank/DDBJ databases">
        <title>Lutimaribacter sp. EGI FJ00013, a novel bacterium isolated from a salt lake sediment enrichment.</title>
        <authorList>
            <person name="Gao L."/>
            <person name="Fang B.-Z."/>
            <person name="Li W.-J."/>
        </authorList>
    </citation>
    <scope>NUCLEOTIDE SEQUENCE</scope>
    <source>
        <strain evidence="1">EGI FJ00013</strain>
    </source>
</reference>
<proteinExistence type="predicted"/>
<evidence type="ECO:0000313" key="1">
    <source>
        <dbReference type="EMBL" id="MCM2562930.1"/>
    </source>
</evidence>
<dbReference type="EMBL" id="JAMQGO010000008">
    <property type="protein sequence ID" value="MCM2562930.1"/>
    <property type="molecule type" value="Genomic_DNA"/>
</dbReference>
<name>A0ACC5ZXN1_9RHOB</name>
<accession>A0ACC5ZXN1</accession>
<sequence>MRSNAKARADEWVDHVIRIRDAQDQAAFAELFRHFAPRVKAFLMRSGADASLAEECAQEVMVTLWHKAHMFDPGRASVATWVFTIARNKKIDALRKQKRPEPEDLPWGPEAEPDQEDLLTLQQETSALGQALAELPEKQRNLVERAYFGDLSHSEIAAETGLPLGTIKSRIRLALDRLRHSMK</sequence>
<protein>
    <submittedName>
        <fullName evidence="1">Sigma-70 family RNA polymerase sigma factor</fullName>
    </submittedName>
</protein>
<evidence type="ECO:0000313" key="2">
    <source>
        <dbReference type="Proteomes" id="UP001203036"/>
    </source>
</evidence>
<gene>
    <name evidence="1" type="ORF">M8744_12320</name>
</gene>
<organism evidence="1 2">
    <name type="scientific">Lutimaribacter degradans</name>
    <dbReference type="NCBI Taxonomy" id="2945989"/>
    <lineage>
        <taxon>Bacteria</taxon>
        <taxon>Pseudomonadati</taxon>
        <taxon>Pseudomonadota</taxon>
        <taxon>Alphaproteobacteria</taxon>
        <taxon>Rhodobacterales</taxon>
        <taxon>Roseobacteraceae</taxon>
        <taxon>Lutimaribacter</taxon>
    </lineage>
</organism>
<dbReference type="Proteomes" id="UP001203036">
    <property type="component" value="Unassembled WGS sequence"/>
</dbReference>
<keyword evidence="2" id="KW-1185">Reference proteome</keyword>